<evidence type="ECO:0000256" key="2">
    <source>
        <dbReference type="ARBA" id="ARBA00022490"/>
    </source>
</evidence>
<dbReference type="AlphaFoldDB" id="A0A256A2T7"/>
<gene>
    <name evidence="9" type="primary">argS</name>
    <name evidence="13" type="ORF">CHX27_03135</name>
</gene>
<evidence type="ECO:0000259" key="11">
    <source>
        <dbReference type="SMART" id="SM00836"/>
    </source>
</evidence>
<organism evidence="13 14">
    <name type="scientific">Flavobacterium aurantiibacter</name>
    <dbReference type="NCBI Taxonomy" id="2023067"/>
    <lineage>
        <taxon>Bacteria</taxon>
        <taxon>Pseudomonadati</taxon>
        <taxon>Bacteroidota</taxon>
        <taxon>Flavobacteriia</taxon>
        <taxon>Flavobacteriales</taxon>
        <taxon>Flavobacteriaceae</taxon>
        <taxon>Flavobacterium</taxon>
    </lineage>
</organism>
<dbReference type="Proteomes" id="UP000216035">
    <property type="component" value="Unassembled WGS sequence"/>
</dbReference>
<keyword evidence="4 9" id="KW-0547">Nucleotide-binding</keyword>
<dbReference type="SMART" id="SM01016">
    <property type="entry name" value="Arg_tRNA_synt_N"/>
    <property type="match status" value="1"/>
</dbReference>
<proteinExistence type="inferred from homology"/>
<evidence type="ECO:0000256" key="3">
    <source>
        <dbReference type="ARBA" id="ARBA00022598"/>
    </source>
</evidence>
<dbReference type="EMBL" id="NOXX01000145">
    <property type="protein sequence ID" value="OYQ47414.1"/>
    <property type="molecule type" value="Genomic_DNA"/>
</dbReference>
<evidence type="ECO:0000256" key="7">
    <source>
        <dbReference type="ARBA" id="ARBA00023146"/>
    </source>
</evidence>
<keyword evidence="3 9" id="KW-0436">Ligase</keyword>
<dbReference type="InterPro" id="IPR008909">
    <property type="entry name" value="DALR_anticod-bd"/>
</dbReference>
<dbReference type="PANTHER" id="PTHR11956">
    <property type="entry name" value="ARGINYL-TRNA SYNTHETASE"/>
    <property type="match status" value="1"/>
</dbReference>
<dbReference type="NCBIfam" id="TIGR00456">
    <property type="entry name" value="argS"/>
    <property type="match status" value="1"/>
</dbReference>
<dbReference type="Pfam" id="PF03485">
    <property type="entry name" value="Arg_tRNA_synt_N"/>
    <property type="match status" value="1"/>
</dbReference>
<keyword evidence="5 9" id="KW-0067">ATP-binding</keyword>
<dbReference type="RefSeq" id="WP_094485317.1">
    <property type="nucleotide sequence ID" value="NZ_NOXX01000145.1"/>
</dbReference>
<dbReference type="InterPro" id="IPR005148">
    <property type="entry name" value="Arg-tRNA-synth_N"/>
</dbReference>
<dbReference type="FunFam" id="1.10.730.10:FF:000006">
    <property type="entry name" value="Arginyl-tRNA synthetase 2, mitochondrial"/>
    <property type="match status" value="1"/>
</dbReference>
<keyword evidence="2 9" id="KW-0963">Cytoplasm</keyword>
<dbReference type="HAMAP" id="MF_00123">
    <property type="entry name" value="Arg_tRNA_synth"/>
    <property type="match status" value="1"/>
</dbReference>
<evidence type="ECO:0000259" key="12">
    <source>
        <dbReference type="SMART" id="SM01016"/>
    </source>
</evidence>
<dbReference type="InterPro" id="IPR014729">
    <property type="entry name" value="Rossmann-like_a/b/a_fold"/>
</dbReference>
<dbReference type="InterPro" id="IPR001412">
    <property type="entry name" value="aa-tRNA-synth_I_CS"/>
</dbReference>
<evidence type="ECO:0000256" key="5">
    <source>
        <dbReference type="ARBA" id="ARBA00022840"/>
    </source>
</evidence>
<keyword evidence="7 9" id="KW-0030">Aminoacyl-tRNA synthetase</keyword>
<dbReference type="GO" id="GO:0006420">
    <property type="term" value="P:arginyl-tRNA aminoacylation"/>
    <property type="evidence" value="ECO:0007669"/>
    <property type="project" value="UniProtKB-UniRule"/>
</dbReference>
<comment type="similarity">
    <text evidence="1 9 10">Belongs to the class-I aminoacyl-tRNA synthetase family.</text>
</comment>
<keyword evidence="14" id="KW-1185">Reference proteome</keyword>
<protein>
    <recommendedName>
        <fullName evidence="9">Arginine--tRNA ligase</fullName>
        <ecNumber evidence="9">6.1.1.19</ecNumber>
    </recommendedName>
    <alternativeName>
        <fullName evidence="9">Arginyl-tRNA synthetase</fullName>
        <shortName evidence="9">ArgRS</shortName>
    </alternativeName>
</protein>
<dbReference type="PANTHER" id="PTHR11956:SF5">
    <property type="entry name" value="ARGININE--TRNA LIGASE, CYTOPLASMIC"/>
    <property type="match status" value="1"/>
</dbReference>
<dbReference type="GO" id="GO:0004814">
    <property type="term" value="F:arginine-tRNA ligase activity"/>
    <property type="evidence" value="ECO:0007669"/>
    <property type="project" value="UniProtKB-UniRule"/>
</dbReference>
<dbReference type="Gene3D" id="3.40.50.620">
    <property type="entry name" value="HUPs"/>
    <property type="match status" value="1"/>
</dbReference>
<dbReference type="Pfam" id="PF05746">
    <property type="entry name" value="DALR_1"/>
    <property type="match status" value="1"/>
</dbReference>
<comment type="subcellular location">
    <subcellularLocation>
        <location evidence="9">Cytoplasm</location>
    </subcellularLocation>
</comment>
<dbReference type="PRINTS" id="PR01038">
    <property type="entry name" value="TRNASYNTHARG"/>
</dbReference>
<comment type="caution">
    <text evidence="13">The sequence shown here is derived from an EMBL/GenBank/DDBJ whole genome shotgun (WGS) entry which is preliminary data.</text>
</comment>
<comment type="catalytic activity">
    <reaction evidence="8 9">
        <text>tRNA(Arg) + L-arginine + ATP = L-arginyl-tRNA(Arg) + AMP + diphosphate</text>
        <dbReference type="Rhea" id="RHEA:20301"/>
        <dbReference type="Rhea" id="RHEA-COMP:9658"/>
        <dbReference type="Rhea" id="RHEA-COMP:9673"/>
        <dbReference type="ChEBI" id="CHEBI:30616"/>
        <dbReference type="ChEBI" id="CHEBI:32682"/>
        <dbReference type="ChEBI" id="CHEBI:33019"/>
        <dbReference type="ChEBI" id="CHEBI:78442"/>
        <dbReference type="ChEBI" id="CHEBI:78513"/>
        <dbReference type="ChEBI" id="CHEBI:456215"/>
        <dbReference type="EC" id="6.1.1.19"/>
    </reaction>
</comment>
<evidence type="ECO:0000256" key="4">
    <source>
        <dbReference type="ARBA" id="ARBA00022741"/>
    </source>
</evidence>
<evidence type="ECO:0000313" key="13">
    <source>
        <dbReference type="EMBL" id="OYQ47414.1"/>
    </source>
</evidence>
<dbReference type="GO" id="GO:0005737">
    <property type="term" value="C:cytoplasm"/>
    <property type="evidence" value="ECO:0007669"/>
    <property type="project" value="UniProtKB-SubCell"/>
</dbReference>
<dbReference type="SMART" id="SM00836">
    <property type="entry name" value="DALR_1"/>
    <property type="match status" value="1"/>
</dbReference>
<evidence type="ECO:0000256" key="6">
    <source>
        <dbReference type="ARBA" id="ARBA00022917"/>
    </source>
</evidence>
<comment type="subunit">
    <text evidence="9">Monomer.</text>
</comment>
<sequence>MTLKQQIETTVTECIQSVFSNIDAIPLEVQLTKKEFEGDFTVVLFPLVKTLKLAPAQIGEQLGALLLEKSSLFKNYNIVSGFLNLTLQERAFTETFSHIFADSNFGSHPISSEGGAIVEFSSPNTNKPLHLGHIRNILLGFSVSRILEAAGKKVHKTQIINDRGIHICKSMLAWQRFGNSETPQTAQMKGDHFVGKYYVKFNIAYEEEIKALEAKGLTKDEAKKQAPIFLEAQDMLRKWEAGDAEVVSLWKTMNQWVYEGFETTYRDLEVDFDSYYYESETYLLGKSVVTLGLEKGVFEQDPDGSVWIDLTADGLDRKIVLRADGTAVYMTQDIGTAIQRMKDQPGMDQMIFTVGNEQDYHFKVLFLILKKLGFSWANQLHHLSYGMVDLPTGKMKSREGIVVDADDLIAEVIDTATAISQELGKLDGYSEEEKSVLYRTIGLGAMKYFLLKIDPKKKITYNPKESVDFNGNTGPFIQYAHARIQSILRKAGNIPTTLATVSTLDAKEIELIKVLEDFPAVVKVAAAELSPALIANYAFDLVKAYNSFYQSVSILGESDENTRTFRVQLSAKTAEVIKKALYLLGIQSPERM</sequence>
<dbReference type="EC" id="6.1.1.19" evidence="9"/>
<evidence type="ECO:0000256" key="8">
    <source>
        <dbReference type="ARBA" id="ARBA00049339"/>
    </source>
</evidence>
<evidence type="ECO:0000256" key="1">
    <source>
        <dbReference type="ARBA" id="ARBA00005594"/>
    </source>
</evidence>
<dbReference type="InterPro" id="IPR009080">
    <property type="entry name" value="tRNAsynth_Ia_anticodon-bd"/>
</dbReference>
<feature type="domain" description="DALR anticodon binding" evidence="11">
    <location>
        <begin position="477"/>
        <end position="592"/>
    </location>
</feature>
<dbReference type="Gene3D" id="1.10.730.10">
    <property type="entry name" value="Isoleucyl-tRNA Synthetase, Domain 1"/>
    <property type="match status" value="1"/>
</dbReference>
<dbReference type="CDD" id="cd07956">
    <property type="entry name" value="Anticodon_Ia_Arg"/>
    <property type="match status" value="1"/>
</dbReference>
<dbReference type="SUPFAM" id="SSF52374">
    <property type="entry name" value="Nucleotidylyl transferase"/>
    <property type="match status" value="1"/>
</dbReference>
<dbReference type="SUPFAM" id="SSF55190">
    <property type="entry name" value="Arginyl-tRNA synthetase (ArgRS), N-terminal 'additional' domain"/>
    <property type="match status" value="1"/>
</dbReference>
<dbReference type="InterPro" id="IPR001278">
    <property type="entry name" value="Arg-tRNA-ligase"/>
</dbReference>
<feature type="short sequence motif" description="'HIGH' region" evidence="9">
    <location>
        <begin position="123"/>
        <end position="133"/>
    </location>
</feature>
<feature type="domain" description="Arginyl tRNA synthetase N-terminal" evidence="12">
    <location>
        <begin position="5"/>
        <end position="87"/>
    </location>
</feature>
<dbReference type="Gene3D" id="3.30.1360.70">
    <property type="entry name" value="Arginyl tRNA synthetase N-terminal domain"/>
    <property type="match status" value="1"/>
</dbReference>
<reference evidence="13 14" key="1">
    <citation type="submission" date="2017-07" db="EMBL/GenBank/DDBJ databases">
        <title>Flavobacterium cyanobacteriorum sp. nov., isolated from cyanobacterial aggregates in a eutrophic lake.</title>
        <authorList>
            <person name="Cai H."/>
        </authorList>
    </citation>
    <scope>NUCLEOTIDE SEQUENCE [LARGE SCALE GENOMIC DNA]</scope>
    <source>
        <strain evidence="13 14">TH167</strain>
    </source>
</reference>
<dbReference type="InterPro" id="IPR036695">
    <property type="entry name" value="Arg-tRNA-synth_N_sf"/>
</dbReference>
<dbReference type="PROSITE" id="PS00178">
    <property type="entry name" value="AA_TRNA_LIGASE_I"/>
    <property type="match status" value="1"/>
</dbReference>
<dbReference type="Pfam" id="PF00750">
    <property type="entry name" value="tRNA-synt_1d"/>
    <property type="match status" value="1"/>
</dbReference>
<dbReference type="SUPFAM" id="SSF47323">
    <property type="entry name" value="Anticodon-binding domain of a subclass of class I aminoacyl-tRNA synthetases"/>
    <property type="match status" value="1"/>
</dbReference>
<dbReference type="OrthoDB" id="9805987at2"/>
<evidence type="ECO:0000256" key="9">
    <source>
        <dbReference type="HAMAP-Rule" id="MF_00123"/>
    </source>
</evidence>
<name>A0A256A2T7_9FLAO</name>
<evidence type="ECO:0000256" key="10">
    <source>
        <dbReference type="RuleBase" id="RU363038"/>
    </source>
</evidence>
<dbReference type="InterPro" id="IPR035684">
    <property type="entry name" value="ArgRS_core"/>
</dbReference>
<keyword evidence="6 9" id="KW-0648">Protein biosynthesis</keyword>
<dbReference type="GO" id="GO:0005524">
    <property type="term" value="F:ATP binding"/>
    <property type="evidence" value="ECO:0007669"/>
    <property type="project" value="UniProtKB-UniRule"/>
</dbReference>
<accession>A0A256A2T7</accession>
<evidence type="ECO:0000313" key="14">
    <source>
        <dbReference type="Proteomes" id="UP000216035"/>
    </source>
</evidence>